<gene>
    <name evidence="1" type="ORF">L21SP3_01642</name>
</gene>
<proteinExistence type="predicted"/>
<dbReference type="Proteomes" id="UP000188273">
    <property type="component" value="Chromosome"/>
</dbReference>
<accession>A0A1Q2HRH1</accession>
<keyword evidence="2" id="KW-1185">Reference proteome</keyword>
<evidence type="ECO:0000313" key="1">
    <source>
        <dbReference type="EMBL" id="AQQ09823.1"/>
    </source>
</evidence>
<dbReference type="EMBL" id="CP019633">
    <property type="protein sequence ID" value="AQQ09823.1"/>
    <property type="molecule type" value="Genomic_DNA"/>
</dbReference>
<name>A0A1Q2HRH1_9BACT</name>
<evidence type="ECO:0000313" key="2">
    <source>
        <dbReference type="Proteomes" id="UP000188273"/>
    </source>
</evidence>
<reference evidence="2" key="1">
    <citation type="submission" date="2017-02" db="EMBL/GenBank/DDBJ databases">
        <title>Comparative genomics and description of representatives of a novel lineage of planctomycetes thriving in anoxic sediments.</title>
        <authorList>
            <person name="Spring S."/>
            <person name="Bunk B."/>
            <person name="Sproer C."/>
            <person name="Klenk H.-P."/>
        </authorList>
    </citation>
    <scope>NUCLEOTIDE SEQUENCE [LARGE SCALE GENOMIC DNA]</scope>
    <source>
        <strain evidence="2">L21-RPul-D3</strain>
    </source>
</reference>
<dbReference type="STRING" id="1940790.L21SP3_01642"/>
<dbReference type="KEGG" id="pbu:L21SP3_01642"/>
<protein>
    <submittedName>
        <fullName evidence="1">Uncharacterized protein</fullName>
    </submittedName>
</protein>
<dbReference type="RefSeq" id="WP_261340798.1">
    <property type="nucleotide sequence ID" value="NZ_CP019633.1"/>
</dbReference>
<dbReference type="AlphaFoldDB" id="A0A1Q2HRH1"/>
<organism evidence="1 2">
    <name type="scientific">Sedimentisphaera cyanobacteriorum</name>
    <dbReference type="NCBI Taxonomy" id="1940790"/>
    <lineage>
        <taxon>Bacteria</taxon>
        <taxon>Pseudomonadati</taxon>
        <taxon>Planctomycetota</taxon>
        <taxon>Phycisphaerae</taxon>
        <taxon>Sedimentisphaerales</taxon>
        <taxon>Sedimentisphaeraceae</taxon>
        <taxon>Sedimentisphaera</taxon>
    </lineage>
</organism>
<sequence length="41" mass="4675">MTKHTNTAPDSMQVRTRQGFKDSLNKYVQIYRECQKADGAG</sequence>